<keyword evidence="6" id="KW-0061">Asparagine biosynthesis</keyword>
<evidence type="ECO:0000259" key="9">
    <source>
        <dbReference type="PROSITE" id="PS51278"/>
    </source>
</evidence>
<keyword evidence="10" id="KW-0436">Ligase</keyword>
<dbReference type="EMBL" id="JABJNZ010000012">
    <property type="protein sequence ID" value="MBT4870022.1"/>
    <property type="molecule type" value="Genomic_DNA"/>
</dbReference>
<dbReference type="Pfam" id="PF13537">
    <property type="entry name" value="GATase_7"/>
    <property type="match status" value="1"/>
</dbReference>
<dbReference type="GO" id="GO:0004066">
    <property type="term" value="F:asparagine synthase (glutamine-hydrolyzing) activity"/>
    <property type="evidence" value="ECO:0007669"/>
    <property type="project" value="UniProtKB-EC"/>
</dbReference>
<evidence type="ECO:0000256" key="7">
    <source>
        <dbReference type="PIRSR" id="PIRSR001589-2"/>
    </source>
</evidence>
<dbReference type="AlphaFoldDB" id="A0A8T5GDM0"/>
<dbReference type="SUPFAM" id="SSF56235">
    <property type="entry name" value="N-terminal nucleophile aminohydrolases (Ntn hydrolases)"/>
    <property type="match status" value="1"/>
</dbReference>
<name>A0A8T5GDM0_9ARCH</name>
<dbReference type="InterPro" id="IPR033738">
    <property type="entry name" value="AsnB_N"/>
</dbReference>
<evidence type="ECO:0000256" key="6">
    <source>
        <dbReference type="PIRSR" id="PIRSR001589-1"/>
    </source>
</evidence>
<dbReference type="GO" id="GO:0006529">
    <property type="term" value="P:asparagine biosynthetic process"/>
    <property type="evidence" value="ECO:0007669"/>
    <property type="project" value="UniProtKB-KW"/>
</dbReference>
<dbReference type="InterPro" id="IPR014729">
    <property type="entry name" value="Rossmann-like_a/b/a_fold"/>
</dbReference>
<dbReference type="NCBIfam" id="TIGR01536">
    <property type="entry name" value="asn_synth_AEB"/>
    <property type="match status" value="1"/>
</dbReference>
<comment type="caution">
    <text evidence="10">The sequence shown here is derived from an EMBL/GenBank/DDBJ whole genome shotgun (WGS) entry which is preliminary data.</text>
</comment>
<dbReference type="CDD" id="cd00712">
    <property type="entry name" value="AsnB"/>
    <property type="match status" value="1"/>
</dbReference>
<dbReference type="CDD" id="cd01991">
    <property type="entry name" value="Asn_synthase_B_C"/>
    <property type="match status" value="1"/>
</dbReference>
<sequence>MSKLCGIAGIFGSPNAMLLKEMLKVQKHRGPDCFGTYKTNNLALGHNRLTIRGPSRGFQPIKLNDKALSYNGEIYNIEELEKLVNNEYECDSELLFDLLDKFGIEIIKKIKGEFAFVFFEKNKIYLARDSLGVKPLYYYKYDDTFYFASEIKALYLCMQENPVLENIDLENYIKPYGNYTPIRQIKQVLPGSALEIKIKNRKLNEKIIIYNHFSNDKKIISPKKAKKHIKETLKNAVSKMLIADTKVGLLLSGGIDSTILASLLNDLQISIPAFCVGSNQHNEFEDAEIVAREFGIKLKTIEIKENFIIKNSQKVIQKMETFDAGQFSTAIAMEKLFSNVNTRVVLSGEGADELFGGYNEAFAMLNNKIQNQNRFELEMLTATRNMYQRQLARLDKLSLSHSIEARLPFLHKDFVNLALSIDSKLKYRQGREKAILFDSFKEKFPKQLLNKHKERFGVSSGVYQTIKDHHKDLQKFVENEFKKVYCEQAVVLQRPQNS</sequence>
<dbReference type="PROSITE" id="PS51278">
    <property type="entry name" value="GATASE_TYPE_2"/>
    <property type="match status" value="1"/>
</dbReference>
<keyword evidence="4 6" id="KW-0315">Glutamine amidotransferase</keyword>
<evidence type="ECO:0000256" key="3">
    <source>
        <dbReference type="ARBA" id="ARBA00022840"/>
    </source>
</evidence>
<dbReference type="InterPro" id="IPR029055">
    <property type="entry name" value="Ntn_hydrolases_N"/>
</dbReference>
<feature type="binding site" evidence="7">
    <location>
        <begin position="347"/>
        <end position="348"/>
    </location>
    <ligand>
        <name>ATP</name>
        <dbReference type="ChEBI" id="CHEBI:30616"/>
    </ligand>
</feature>
<proteinExistence type="inferred from homology"/>
<reference evidence="10" key="1">
    <citation type="journal article" date="2021" name="ISME J.">
        <title>Mercury methylation by metabolically versatile and cosmopolitan marine bacteria.</title>
        <authorList>
            <person name="Lin H."/>
            <person name="Ascher D.B."/>
            <person name="Myung Y."/>
            <person name="Lamborg C.H."/>
            <person name="Hallam S.J."/>
            <person name="Gionfriddo C.M."/>
            <person name="Holt K.E."/>
            <person name="Moreau J.W."/>
        </authorList>
    </citation>
    <scope>NUCLEOTIDE SEQUENCE</scope>
    <source>
        <strain evidence="10">SI075_bin30</strain>
    </source>
</reference>
<dbReference type="SUPFAM" id="SSF52402">
    <property type="entry name" value="Adenine nucleotide alpha hydrolases-like"/>
    <property type="match status" value="1"/>
</dbReference>
<dbReference type="PANTHER" id="PTHR43284:SF1">
    <property type="entry name" value="ASPARAGINE SYNTHETASE"/>
    <property type="match status" value="1"/>
</dbReference>
<dbReference type="Gene3D" id="3.40.50.620">
    <property type="entry name" value="HUPs"/>
    <property type="match status" value="1"/>
</dbReference>
<evidence type="ECO:0000256" key="1">
    <source>
        <dbReference type="ARBA" id="ARBA00005752"/>
    </source>
</evidence>
<dbReference type="InterPro" id="IPR051786">
    <property type="entry name" value="ASN_synthetase/amidase"/>
</dbReference>
<dbReference type="InterPro" id="IPR001962">
    <property type="entry name" value="Asn_synthase"/>
</dbReference>
<dbReference type="Gene3D" id="3.60.20.10">
    <property type="entry name" value="Glutamine Phosphoribosylpyrophosphate, subunit 1, domain 1"/>
    <property type="match status" value="1"/>
</dbReference>
<feature type="site" description="Important for beta-aspartyl-AMP intermediate formation" evidence="8">
    <location>
        <position position="349"/>
    </location>
</feature>
<protein>
    <recommendedName>
        <fullName evidence="5">Putative asparagine synthetase [glutamine-hydrolyzing]</fullName>
        <ecNumber evidence="5">6.3.5.4</ecNumber>
    </recommendedName>
</protein>
<keyword evidence="6" id="KW-0028">Amino-acid biosynthesis</keyword>
<comment type="catalytic activity">
    <reaction evidence="5">
        <text>L-aspartate + L-glutamine + ATP + H2O = L-asparagine + L-glutamate + AMP + diphosphate + H(+)</text>
        <dbReference type="Rhea" id="RHEA:12228"/>
        <dbReference type="ChEBI" id="CHEBI:15377"/>
        <dbReference type="ChEBI" id="CHEBI:15378"/>
        <dbReference type="ChEBI" id="CHEBI:29985"/>
        <dbReference type="ChEBI" id="CHEBI:29991"/>
        <dbReference type="ChEBI" id="CHEBI:30616"/>
        <dbReference type="ChEBI" id="CHEBI:33019"/>
        <dbReference type="ChEBI" id="CHEBI:58048"/>
        <dbReference type="ChEBI" id="CHEBI:58359"/>
        <dbReference type="ChEBI" id="CHEBI:456215"/>
        <dbReference type="EC" id="6.3.5.4"/>
    </reaction>
</comment>
<comment type="similarity">
    <text evidence="1">Belongs to the asparagine synthetase family.</text>
</comment>
<dbReference type="InterPro" id="IPR017932">
    <property type="entry name" value="GATase_2_dom"/>
</dbReference>
<evidence type="ECO:0000256" key="5">
    <source>
        <dbReference type="PIRNR" id="PIRNR001589"/>
    </source>
</evidence>
<dbReference type="PIRSF" id="PIRSF001589">
    <property type="entry name" value="Asn_synthetase_glu-h"/>
    <property type="match status" value="1"/>
</dbReference>
<dbReference type="InterPro" id="IPR006426">
    <property type="entry name" value="Asn_synth_AEB"/>
</dbReference>
<dbReference type="EC" id="6.3.5.4" evidence="5"/>
<organism evidence="10 11">
    <name type="scientific">Candidatus Iainarchaeum sp</name>
    <dbReference type="NCBI Taxonomy" id="3101447"/>
    <lineage>
        <taxon>Archaea</taxon>
        <taxon>Candidatus Iainarchaeota</taxon>
        <taxon>Candidatus Iainarchaeia</taxon>
        <taxon>Candidatus Iainarchaeales</taxon>
        <taxon>Candidatus Iainarchaeaceae</taxon>
        <taxon>Candidatus Iainarchaeum</taxon>
    </lineage>
</organism>
<feature type="domain" description="Glutamine amidotransferase type-2" evidence="9">
    <location>
        <begin position="5"/>
        <end position="199"/>
    </location>
</feature>
<dbReference type="PANTHER" id="PTHR43284">
    <property type="entry name" value="ASPARAGINE SYNTHETASE (GLUTAMINE-HYDROLYZING)"/>
    <property type="match status" value="1"/>
</dbReference>
<evidence type="ECO:0000256" key="2">
    <source>
        <dbReference type="ARBA" id="ARBA00022741"/>
    </source>
</evidence>
<dbReference type="Pfam" id="PF00733">
    <property type="entry name" value="Asn_synthase"/>
    <property type="match status" value="2"/>
</dbReference>
<feature type="binding site" evidence="7">
    <location>
        <position position="250"/>
    </location>
    <ligand>
        <name>ATP</name>
        <dbReference type="ChEBI" id="CHEBI:30616"/>
    </ligand>
</feature>
<dbReference type="GO" id="GO:0005524">
    <property type="term" value="F:ATP binding"/>
    <property type="evidence" value="ECO:0007669"/>
    <property type="project" value="UniProtKB-KW"/>
</dbReference>
<dbReference type="Proteomes" id="UP000722459">
    <property type="component" value="Unassembled WGS sequence"/>
</dbReference>
<keyword evidence="2 5" id="KW-0547">Nucleotide-binding</keyword>
<keyword evidence="3 5" id="KW-0067">ATP-binding</keyword>
<evidence type="ECO:0000256" key="4">
    <source>
        <dbReference type="ARBA" id="ARBA00022962"/>
    </source>
</evidence>
<feature type="binding site" evidence="7">
    <location>
        <position position="276"/>
    </location>
    <ligand>
        <name>ATP</name>
        <dbReference type="ChEBI" id="CHEBI:30616"/>
    </ligand>
</feature>
<feature type="binding site" evidence="7">
    <location>
        <position position="91"/>
    </location>
    <ligand>
        <name>L-glutamine</name>
        <dbReference type="ChEBI" id="CHEBI:58359"/>
    </ligand>
</feature>
<accession>A0A8T5GDM0</accession>
<evidence type="ECO:0000313" key="11">
    <source>
        <dbReference type="Proteomes" id="UP000722459"/>
    </source>
</evidence>
<gene>
    <name evidence="10" type="primary">asnB</name>
    <name evidence="10" type="ORF">HON47_00410</name>
</gene>
<feature type="active site" description="For GATase activity" evidence="6">
    <location>
        <position position="5"/>
    </location>
</feature>
<evidence type="ECO:0000256" key="8">
    <source>
        <dbReference type="PIRSR" id="PIRSR001589-3"/>
    </source>
</evidence>
<evidence type="ECO:0000313" key="10">
    <source>
        <dbReference type="EMBL" id="MBT4870022.1"/>
    </source>
</evidence>